<evidence type="ECO:0000256" key="5">
    <source>
        <dbReference type="ARBA" id="ARBA00022692"/>
    </source>
</evidence>
<feature type="transmembrane region" description="Helical" evidence="13">
    <location>
        <begin position="520"/>
        <end position="542"/>
    </location>
</feature>
<keyword evidence="16" id="KW-1185">Reference proteome</keyword>
<dbReference type="GO" id="GO:0098703">
    <property type="term" value="P:calcium ion import across plasma membrane"/>
    <property type="evidence" value="ECO:0007669"/>
    <property type="project" value="TreeGrafter"/>
</dbReference>
<evidence type="ECO:0000256" key="6">
    <source>
        <dbReference type="ARBA" id="ARBA00022737"/>
    </source>
</evidence>
<dbReference type="KEGG" id="pti:PHATRDRAFT_50255"/>
<reference evidence="15 16" key="1">
    <citation type="journal article" date="2008" name="Nature">
        <title>The Phaeodactylum genome reveals the evolutionary history of diatom genomes.</title>
        <authorList>
            <person name="Bowler C."/>
            <person name="Allen A.E."/>
            <person name="Badger J.H."/>
            <person name="Grimwood J."/>
            <person name="Jabbari K."/>
            <person name="Kuo A."/>
            <person name="Maheswari U."/>
            <person name="Martens C."/>
            <person name="Maumus F."/>
            <person name="Otillar R.P."/>
            <person name="Rayko E."/>
            <person name="Salamov A."/>
            <person name="Vandepoele K."/>
            <person name="Beszteri B."/>
            <person name="Gruber A."/>
            <person name="Heijde M."/>
            <person name="Katinka M."/>
            <person name="Mock T."/>
            <person name="Valentin K."/>
            <person name="Verret F."/>
            <person name="Berges J.A."/>
            <person name="Brownlee C."/>
            <person name="Cadoret J.P."/>
            <person name="Chiovitti A."/>
            <person name="Choi C.J."/>
            <person name="Coesel S."/>
            <person name="De Martino A."/>
            <person name="Detter J.C."/>
            <person name="Durkin C."/>
            <person name="Falciatore A."/>
            <person name="Fournet J."/>
            <person name="Haruta M."/>
            <person name="Huysman M.J."/>
            <person name="Jenkins B.D."/>
            <person name="Jiroutova K."/>
            <person name="Jorgensen R.E."/>
            <person name="Joubert Y."/>
            <person name="Kaplan A."/>
            <person name="Kroger N."/>
            <person name="Kroth P.G."/>
            <person name="La Roche J."/>
            <person name="Lindquist E."/>
            <person name="Lommer M."/>
            <person name="Martin-Jezequel V."/>
            <person name="Lopez P.J."/>
            <person name="Lucas S."/>
            <person name="Mangogna M."/>
            <person name="McGinnis K."/>
            <person name="Medlin L.K."/>
            <person name="Montsant A."/>
            <person name="Oudot-Le Secq M.P."/>
            <person name="Napoli C."/>
            <person name="Obornik M."/>
            <person name="Parker M.S."/>
            <person name="Petit J.L."/>
            <person name="Porcel B.M."/>
            <person name="Poulsen N."/>
            <person name="Robison M."/>
            <person name="Rychlewski L."/>
            <person name="Rynearson T.A."/>
            <person name="Schmutz J."/>
            <person name="Shapiro H."/>
            <person name="Siaut M."/>
            <person name="Stanley M."/>
            <person name="Sussman M.R."/>
            <person name="Taylor A.R."/>
            <person name="Vardi A."/>
            <person name="von Dassow P."/>
            <person name="Vyverman W."/>
            <person name="Willis A."/>
            <person name="Wyrwicz L.S."/>
            <person name="Rokhsar D.S."/>
            <person name="Weissenbach J."/>
            <person name="Armbrust E.V."/>
            <person name="Green B.R."/>
            <person name="Van de Peer Y."/>
            <person name="Grigoriev I.V."/>
        </authorList>
    </citation>
    <scope>NUCLEOTIDE SEQUENCE [LARGE SCALE GENOMIC DNA]</scope>
    <source>
        <strain evidence="15 16">CCAP 1055/1</strain>
    </source>
</reference>
<feature type="transmembrane region" description="Helical" evidence="13">
    <location>
        <begin position="417"/>
        <end position="441"/>
    </location>
</feature>
<evidence type="ECO:0000313" key="15">
    <source>
        <dbReference type="EMBL" id="EEC43260.1"/>
    </source>
</evidence>
<reference evidence="16" key="2">
    <citation type="submission" date="2008-08" db="EMBL/GenBank/DDBJ databases">
        <authorList>
            <consortium name="Diatom Consortium"/>
            <person name="Grigoriev I."/>
            <person name="Grimwood J."/>
            <person name="Kuo A."/>
            <person name="Otillar R.P."/>
            <person name="Salamov A."/>
            <person name="Detter J.C."/>
            <person name="Lindquist E."/>
            <person name="Shapiro H."/>
            <person name="Lucas S."/>
            <person name="Glavina del Rio T."/>
            <person name="Pitluck S."/>
            <person name="Rokhsar D."/>
            <person name="Bowler C."/>
        </authorList>
    </citation>
    <scope>GENOME REANNOTATION</scope>
    <source>
        <strain evidence="16">CCAP 1055/1</strain>
    </source>
</reference>
<accession>B7GDG8</accession>
<dbReference type="InterPro" id="IPR005821">
    <property type="entry name" value="Ion_trans_dom"/>
</dbReference>
<evidence type="ECO:0000256" key="13">
    <source>
        <dbReference type="SAM" id="Phobius"/>
    </source>
</evidence>
<organism evidence="15 16">
    <name type="scientific">Phaeodactylum tricornutum (strain CCAP 1055/1)</name>
    <dbReference type="NCBI Taxonomy" id="556484"/>
    <lineage>
        <taxon>Eukaryota</taxon>
        <taxon>Sar</taxon>
        <taxon>Stramenopiles</taxon>
        <taxon>Ochrophyta</taxon>
        <taxon>Bacillariophyta</taxon>
        <taxon>Bacillariophyceae</taxon>
        <taxon>Bacillariophycidae</taxon>
        <taxon>Naviculales</taxon>
        <taxon>Phaeodactylaceae</taxon>
        <taxon>Phaeodactylum</taxon>
    </lineage>
</organism>
<feature type="transmembrane region" description="Helical" evidence="13">
    <location>
        <begin position="603"/>
        <end position="628"/>
    </location>
</feature>
<keyword evidence="9" id="KW-0406">Ion transport</keyword>
<keyword evidence="11" id="KW-0407">Ion channel</keyword>
<dbReference type="GeneID" id="7199025"/>
<dbReference type="GO" id="GO:0005886">
    <property type="term" value="C:plasma membrane"/>
    <property type="evidence" value="ECO:0007669"/>
    <property type="project" value="UniProtKB-SubCell"/>
</dbReference>
<feature type="transmembrane region" description="Helical" evidence="13">
    <location>
        <begin position="482"/>
        <end position="500"/>
    </location>
</feature>
<feature type="transmembrane region" description="Helical" evidence="13">
    <location>
        <begin position="572"/>
        <end position="591"/>
    </location>
</feature>
<feature type="region of interest" description="Disordered" evidence="12">
    <location>
        <begin position="1"/>
        <end position="31"/>
    </location>
</feature>
<feature type="transmembrane region" description="Helical" evidence="13">
    <location>
        <begin position="715"/>
        <end position="741"/>
    </location>
</feature>
<evidence type="ECO:0000256" key="2">
    <source>
        <dbReference type="ARBA" id="ARBA00022448"/>
    </source>
</evidence>
<evidence type="ECO:0000256" key="1">
    <source>
        <dbReference type="ARBA" id="ARBA00004651"/>
    </source>
</evidence>
<evidence type="ECO:0000256" key="8">
    <source>
        <dbReference type="ARBA" id="ARBA00022989"/>
    </source>
</evidence>
<protein>
    <recommendedName>
        <fullName evidence="14">Ion transport domain-containing protein</fullName>
    </recommendedName>
</protein>
<evidence type="ECO:0000256" key="10">
    <source>
        <dbReference type="ARBA" id="ARBA00023136"/>
    </source>
</evidence>
<dbReference type="EMBL" id="CM000630">
    <property type="protein sequence ID" value="EEC43260.1"/>
    <property type="molecule type" value="Genomic_DNA"/>
</dbReference>
<dbReference type="PANTHER" id="PTHR10582">
    <property type="entry name" value="TRANSIENT RECEPTOR POTENTIAL ION CHANNEL PROTEIN"/>
    <property type="match status" value="1"/>
</dbReference>
<evidence type="ECO:0000256" key="9">
    <source>
        <dbReference type="ARBA" id="ARBA00023065"/>
    </source>
</evidence>
<dbReference type="Gene3D" id="1.25.40.20">
    <property type="entry name" value="Ankyrin repeat-containing domain"/>
    <property type="match status" value="1"/>
</dbReference>
<dbReference type="GO" id="GO:0005216">
    <property type="term" value="F:monoatomic ion channel activity"/>
    <property type="evidence" value="ECO:0007669"/>
    <property type="project" value="InterPro"/>
</dbReference>
<feature type="compositionally biased region" description="Basic and acidic residues" evidence="12">
    <location>
        <begin position="1"/>
        <end position="12"/>
    </location>
</feature>
<keyword evidence="7" id="KW-0106">Calcium</keyword>
<keyword evidence="5 13" id="KW-0812">Transmembrane</keyword>
<dbReference type="Pfam" id="PF00520">
    <property type="entry name" value="Ion_trans"/>
    <property type="match status" value="1"/>
</dbReference>
<dbReference type="PaxDb" id="2850-Phatr50255"/>
<dbReference type="STRING" id="556484.B7GDG8"/>
<keyword evidence="8 13" id="KW-1133">Transmembrane helix</keyword>
<dbReference type="PANTHER" id="PTHR10582:SF2">
    <property type="entry name" value="INACTIVE"/>
    <property type="match status" value="1"/>
</dbReference>
<sequence length="834" mass="93523">MERTEDAGDRAESPGQPSEGPANAPTEGVDEINDFEQDNLTAHSLEESHWTGTETVVSQDDVPDALLLNLFCARAKAPKETEDSLIEAEESWQPVREWLGSHDAEQVRAAAEQRGENGLTAIHFACRNVPPLDVIDVFLSIAADTVQWPDGFGWLPIHYACASGSEEAVIKALAEHFPESKTATDGRGRTPLHFALGDKPASPDVIFLLSSSGAASFPDDIGMLPLHYACAFGASEEVLYVLTDAYPEAITSRDKRQRTPLHFALSNAGRKTVPAAVRLLLSLDRRIVNSVEGGPLPLSVLAAYAAIVRNEDENRDKRESVQRCLEHLLHAEPEPTADFFTALQSLPDWLSERAVVMPVVQILLNEKISQRFPTAVLMMDFYVLTMVIISYSHNVVNSIQRRFDDDDTNDTIATKSLIPLYLGVAYFALREVVQIMSLLSLKVFKLWLYDPSNYLNVAFIALVLSWTVVMDSGAGDRDTFRVGAAVSVTILWVKLLAYLRNMLIDFAVFVGGVFYVVRRLAAFLLALGLILVAFAQMFYTVFQQTDYCRNQPQNDLDYDLILAETRCDASTLRPYCGFWTSFLSVYTMLLGEVDEDDFESSGVAMALFVIFMFLVVILLANVLIAIVTDSYKVIQYQRAAIVFWTNRLDFVAEMDAIANGPWKSRVKKSLGMLDQDEDGAQQRDVFGKDLWKQIMDLFEDDSFDGMSTVDFIAFALLRVVACVFIIPMWLLLGIVTVGWFWPPQVREAVFTSKVSKHSSDTAKEDELRRTQVKQLQQDVIEMRDDLLQELALDRTQIVQMKSQVAERKLEIANEMKQVKRLVTMLFERQIAFSA</sequence>
<feature type="transmembrane region" description="Helical" evidence="13">
    <location>
        <begin position="453"/>
        <end position="470"/>
    </location>
</feature>
<keyword evidence="10 13" id="KW-0472">Membrane</keyword>
<name>B7GDG8_PHATC</name>
<evidence type="ECO:0000259" key="14">
    <source>
        <dbReference type="Pfam" id="PF00520"/>
    </source>
</evidence>
<dbReference type="eggNOG" id="KOG0510">
    <property type="taxonomic scope" value="Eukaryota"/>
</dbReference>
<dbReference type="SUPFAM" id="SSF48403">
    <property type="entry name" value="Ankyrin repeat"/>
    <property type="match status" value="1"/>
</dbReference>
<proteinExistence type="predicted"/>
<keyword evidence="3" id="KW-1003">Cell membrane</keyword>
<evidence type="ECO:0000256" key="11">
    <source>
        <dbReference type="ARBA" id="ARBA00023303"/>
    </source>
</evidence>
<evidence type="ECO:0000256" key="12">
    <source>
        <dbReference type="SAM" id="MobiDB-lite"/>
    </source>
</evidence>
<dbReference type="OrthoDB" id="39446at2759"/>
<keyword evidence="6" id="KW-0677">Repeat</keyword>
<dbReference type="Proteomes" id="UP000000759">
    <property type="component" value="Chromosome 28"/>
</dbReference>
<dbReference type="InParanoid" id="B7GDG8"/>
<dbReference type="Pfam" id="PF12796">
    <property type="entry name" value="Ank_2"/>
    <property type="match status" value="1"/>
</dbReference>
<keyword evidence="2" id="KW-0813">Transport</keyword>
<dbReference type="InterPro" id="IPR002110">
    <property type="entry name" value="Ankyrin_rpt"/>
</dbReference>
<comment type="subcellular location">
    <subcellularLocation>
        <location evidence="1">Cell membrane</location>
        <topology evidence="1">Multi-pass membrane protein</topology>
    </subcellularLocation>
</comment>
<dbReference type="Gene3D" id="1.10.287.70">
    <property type="match status" value="1"/>
</dbReference>
<keyword evidence="4" id="KW-0109">Calcium transport</keyword>
<dbReference type="RefSeq" id="XP_002185128.1">
    <property type="nucleotide sequence ID" value="XM_002185092.1"/>
</dbReference>
<dbReference type="InterPro" id="IPR036770">
    <property type="entry name" value="Ankyrin_rpt-contain_sf"/>
</dbReference>
<feature type="transmembrane region" description="Helical" evidence="13">
    <location>
        <begin position="375"/>
        <end position="396"/>
    </location>
</feature>
<dbReference type="AlphaFoldDB" id="B7GDG8"/>
<evidence type="ECO:0000256" key="3">
    <source>
        <dbReference type="ARBA" id="ARBA00022475"/>
    </source>
</evidence>
<gene>
    <name evidence="15" type="ORF">PHATRDRAFT_50255</name>
</gene>
<feature type="domain" description="Ion transport" evidence="14">
    <location>
        <begin position="403"/>
        <end position="635"/>
    </location>
</feature>
<dbReference type="HOGENOM" id="CLU_339351_0_0_1"/>
<dbReference type="SMART" id="SM00248">
    <property type="entry name" value="ANK"/>
    <property type="match status" value="5"/>
</dbReference>
<evidence type="ECO:0000256" key="7">
    <source>
        <dbReference type="ARBA" id="ARBA00022837"/>
    </source>
</evidence>
<evidence type="ECO:0000313" key="16">
    <source>
        <dbReference type="Proteomes" id="UP000000759"/>
    </source>
</evidence>
<evidence type="ECO:0000256" key="4">
    <source>
        <dbReference type="ARBA" id="ARBA00022568"/>
    </source>
</evidence>
<dbReference type="InterPro" id="IPR024862">
    <property type="entry name" value="TRPV"/>
</dbReference>